<feature type="compositionally biased region" description="Polar residues" evidence="1">
    <location>
        <begin position="120"/>
        <end position="129"/>
    </location>
</feature>
<sequence length="181" mass="20277">MGPFPSHCQRSELPPYSGLAKWVSVSPVPWICLCHETQLRPKAPIQDGNQGLQVMYPTDRQETVTGTQCMNHRWNCRHCYFLNADINNKIPPSVIPTPTQTLTMKFTPRNGDISGDTGGESKSCTNGERSPQAMLHQRQNFTTRNDDNNGEKFITNQRQNPPPTTATLAKSESVINDKSHL</sequence>
<comment type="caution">
    <text evidence="2">The sequence shown here is derived from an EMBL/GenBank/DDBJ whole genome shotgun (WGS) entry which is preliminary data.</text>
</comment>
<organism evidence="2 3">
    <name type="scientific">Gigaspora rosea</name>
    <dbReference type="NCBI Taxonomy" id="44941"/>
    <lineage>
        <taxon>Eukaryota</taxon>
        <taxon>Fungi</taxon>
        <taxon>Fungi incertae sedis</taxon>
        <taxon>Mucoromycota</taxon>
        <taxon>Glomeromycotina</taxon>
        <taxon>Glomeromycetes</taxon>
        <taxon>Diversisporales</taxon>
        <taxon>Gigasporaceae</taxon>
        <taxon>Gigaspora</taxon>
    </lineage>
</organism>
<evidence type="ECO:0000313" key="2">
    <source>
        <dbReference type="EMBL" id="RIB07350.1"/>
    </source>
</evidence>
<name>A0A397UAM5_9GLOM</name>
<dbReference type="AlphaFoldDB" id="A0A397UAM5"/>
<feature type="region of interest" description="Disordered" evidence="1">
    <location>
        <begin position="105"/>
        <end position="181"/>
    </location>
</feature>
<accession>A0A397UAM5</accession>
<proteinExistence type="predicted"/>
<feature type="compositionally biased region" description="Polar residues" evidence="1">
    <location>
        <begin position="154"/>
        <end position="174"/>
    </location>
</feature>
<protein>
    <submittedName>
        <fullName evidence="2">Uncharacterized protein</fullName>
    </submittedName>
</protein>
<dbReference type="EMBL" id="QKWP01001671">
    <property type="protein sequence ID" value="RIB07350.1"/>
    <property type="molecule type" value="Genomic_DNA"/>
</dbReference>
<reference evidence="2 3" key="1">
    <citation type="submission" date="2018-06" db="EMBL/GenBank/DDBJ databases">
        <title>Comparative genomics reveals the genomic features of Rhizophagus irregularis, R. cerebriforme, R. diaphanum and Gigaspora rosea, and their symbiotic lifestyle signature.</title>
        <authorList>
            <person name="Morin E."/>
            <person name="San Clemente H."/>
            <person name="Chen E.C.H."/>
            <person name="De La Providencia I."/>
            <person name="Hainaut M."/>
            <person name="Kuo A."/>
            <person name="Kohler A."/>
            <person name="Murat C."/>
            <person name="Tang N."/>
            <person name="Roy S."/>
            <person name="Loubradou J."/>
            <person name="Henrissat B."/>
            <person name="Grigoriev I.V."/>
            <person name="Corradi N."/>
            <person name="Roux C."/>
            <person name="Martin F.M."/>
        </authorList>
    </citation>
    <scope>NUCLEOTIDE SEQUENCE [LARGE SCALE GENOMIC DNA]</scope>
    <source>
        <strain evidence="2 3">DAOM 194757</strain>
    </source>
</reference>
<dbReference type="Proteomes" id="UP000266673">
    <property type="component" value="Unassembled WGS sequence"/>
</dbReference>
<evidence type="ECO:0000313" key="3">
    <source>
        <dbReference type="Proteomes" id="UP000266673"/>
    </source>
</evidence>
<evidence type="ECO:0000256" key="1">
    <source>
        <dbReference type="SAM" id="MobiDB-lite"/>
    </source>
</evidence>
<gene>
    <name evidence="2" type="ORF">C2G38_2214713</name>
</gene>
<keyword evidence="3" id="KW-1185">Reference proteome</keyword>